<dbReference type="EMBL" id="JJQC01000092">
    <property type="protein sequence ID" value="KKH20817.1"/>
    <property type="molecule type" value="Genomic_DNA"/>
</dbReference>
<proteinExistence type="predicted"/>
<keyword evidence="1" id="KW-0812">Transmembrane</keyword>
<dbReference type="GO" id="GO:0016757">
    <property type="term" value="F:glycosyltransferase activity"/>
    <property type="evidence" value="ECO:0007669"/>
    <property type="project" value="InterPro"/>
</dbReference>
<evidence type="ECO:0000259" key="2">
    <source>
        <dbReference type="Pfam" id="PF00534"/>
    </source>
</evidence>
<gene>
    <name evidence="4" type="ORF">DU44_04765</name>
    <name evidence="3" type="ORF">DU48_14835</name>
    <name evidence="5" type="ORF">DU65_19895</name>
</gene>
<feature type="transmembrane region" description="Helical" evidence="1">
    <location>
        <begin position="65"/>
        <end position="83"/>
    </location>
</feature>
<dbReference type="EMBL" id="JJQB01000120">
    <property type="protein sequence ID" value="KKH16923.1"/>
    <property type="molecule type" value="Genomic_DNA"/>
</dbReference>
<name>A0A0F8KRB6_METMZ</name>
<accession>A0A0F8KRB6</accession>
<evidence type="ECO:0000313" key="4">
    <source>
        <dbReference type="EMBL" id="KKH18728.1"/>
    </source>
</evidence>
<sequence length="370" mass="43065">MKIIFVRSNSISKGPSYDRAAASLSHNGHEVTYLGWDRDNGCPKTENNGLYTIHRFQMKAPHGSFFLILYLPFWWLYEFYFLMRNNEDVIHACDFDTLIPAIAVKILKRKKLCYTIYDFYADNLPARTPYLFRRCVSIMEKFSIRFTNVTFLVSTERKNQIAGAKVKNLEFIYNTPDDIANQVQIPAYNNKKFLIFYAGELSSLRGLKLLCKIVTEFDDIKLVLAGSGITEYDLNNMVEKSNNIEFVGWMNYDKVLKWTLKSDMSFAFYDPKIPNNRYASPNKLFEAMMCAKPIVINSETTAAKIVEECNCGMTVPFNNENALRSAIFELKRNPQLREILGNNGRKAYEQKYNWKLMERRLLDSYSKIME</sequence>
<reference evidence="6 7" key="1">
    <citation type="journal article" date="2015" name="ISME J.">
        <title>Genomic and phenotypic differentiation among Methanosarcina mazei populations from Columbia River sediment.</title>
        <authorList>
            <person name="Youngblut N.D."/>
            <person name="Wirth J.S."/>
            <person name="Henriksen J.R."/>
            <person name="Smith M."/>
            <person name="Simon H."/>
            <person name="Metcalf W.W."/>
            <person name="Whitaker R.J."/>
        </authorList>
    </citation>
    <scope>NUCLEOTIDE SEQUENCE [LARGE SCALE GENOMIC DNA]</scope>
    <source>
        <strain evidence="4 7">1.F.A.1A.3</strain>
        <strain evidence="3 8">1.F.A.1B.3</strain>
        <strain evidence="5 6">1.F.A.1B.4</strain>
    </source>
</reference>
<evidence type="ECO:0000313" key="6">
    <source>
        <dbReference type="Proteomes" id="UP000033987"/>
    </source>
</evidence>
<evidence type="ECO:0000313" key="7">
    <source>
        <dbReference type="Proteomes" id="UP000034064"/>
    </source>
</evidence>
<dbReference type="SUPFAM" id="SSF53756">
    <property type="entry name" value="UDP-Glycosyltransferase/glycogen phosphorylase"/>
    <property type="match status" value="1"/>
</dbReference>
<dbReference type="RefSeq" id="WP_048044780.1">
    <property type="nucleotide sequence ID" value="NZ_JJQA01000036.1"/>
</dbReference>
<dbReference type="AlphaFoldDB" id="A0A0F8KRB6"/>
<dbReference type="Proteomes" id="UP000033987">
    <property type="component" value="Unassembled WGS sequence"/>
</dbReference>
<dbReference type="PANTHER" id="PTHR45947">
    <property type="entry name" value="SULFOQUINOVOSYL TRANSFERASE SQD2"/>
    <property type="match status" value="1"/>
</dbReference>
<evidence type="ECO:0000313" key="8">
    <source>
        <dbReference type="Proteomes" id="UP000034733"/>
    </source>
</evidence>
<keyword evidence="1" id="KW-1133">Transmembrane helix</keyword>
<dbReference type="InterPro" id="IPR001296">
    <property type="entry name" value="Glyco_trans_1"/>
</dbReference>
<dbReference type="Proteomes" id="UP000034733">
    <property type="component" value="Unassembled WGS sequence"/>
</dbReference>
<comment type="caution">
    <text evidence="3">The sequence shown here is derived from an EMBL/GenBank/DDBJ whole genome shotgun (WGS) entry which is preliminary data.</text>
</comment>
<feature type="domain" description="Glycosyl transferase family 1" evidence="2">
    <location>
        <begin position="182"/>
        <end position="346"/>
    </location>
</feature>
<evidence type="ECO:0000313" key="3">
    <source>
        <dbReference type="EMBL" id="KKH16923.1"/>
    </source>
</evidence>
<evidence type="ECO:0000313" key="5">
    <source>
        <dbReference type="EMBL" id="KKH20817.1"/>
    </source>
</evidence>
<dbReference type="EMBL" id="JJQA01000036">
    <property type="protein sequence ID" value="KKH18728.1"/>
    <property type="molecule type" value="Genomic_DNA"/>
</dbReference>
<keyword evidence="1" id="KW-0472">Membrane</keyword>
<dbReference type="PATRIC" id="fig|2209.48.peg.1002"/>
<dbReference type="Proteomes" id="UP000034064">
    <property type="component" value="Unassembled WGS sequence"/>
</dbReference>
<dbReference type="InterPro" id="IPR050194">
    <property type="entry name" value="Glycosyltransferase_grp1"/>
</dbReference>
<dbReference type="Pfam" id="PF00534">
    <property type="entry name" value="Glycos_transf_1"/>
    <property type="match status" value="1"/>
</dbReference>
<dbReference type="PANTHER" id="PTHR45947:SF3">
    <property type="entry name" value="SULFOQUINOVOSYL TRANSFERASE SQD2"/>
    <property type="match status" value="1"/>
</dbReference>
<protein>
    <recommendedName>
        <fullName evidence="2">Glycosyl transferase family 1 domain-containing protein</fullName>
    </recommendedName>
</protein>
<evidence type="ECO:0000256" key="1">
    <source>
        <dbReference type="SAM" id="Phobius"/>
    </source>
</evidence>
<dbReference type="Gene3D" id="3.40.50.2000">
    <property type="entry name" value="Glycogen Phosphorylase B"/>
    <property type="match status" value="2"/>
</dbReference>
<organism evidence="3 8">
    <name type="scientific">Methanosarcina mazei</name>
    <name type="common">Methanosarcina frisia</name>
    <dbReference type="NCBI Taxonomy" id="2209"/>
    <lineage>
        <taxon>Archaea</taxon>
        <taxon>Methanobacteriati</taxon>
        <taxon>Methanobacteriota</taxon>
        <taxon>Stenosarchaea group</taxon>
        <taxon>Methanomicrobia</taxon>
        <taxon>Methanosarcinales</taxon>
        <taxon>Methanosarcinaceae</taxon>
        <taxon>Methanosarcina</taxon>
    </lineage>
</organism>
<dbReference type="CDD" id="cd03794">
    <property type="entry name" value="GT4_WbuB-like"/>
    <property type="match status" value="1"/>
</dbReference>